<evidence type="ECO:0000313" key="3">
    <source>
        <dbReference type="Proteomes" id="UP001562159"/>
    </source>
</evidence>
<keyword evidence="1" id="KW-0732">Signal</keyword>
<sequence length="126" mass="13709">MFKVLGCLIVTLVTVVACSRNNDWTQLPTPDGYATYEIQQNSISYVNNSKGEKTVVVVVKRHVKMPQETEMFKLHVTYADCKAGHGMLDVFDMYGNDKAVSAFAKGVKSDSGALARAACAEAGVQE</sequence>
<dbReference type="PROSITE" id="PS51257">
    <property type="entry name" value="PROKAR_LIPOPROTEIN"/>
    <property type="match status" value="1"/>
</dbReference>
<dbReference type="EMBL" id="JBGBPY010000001">
    <property type="protein sequence ID" value="MEY2182666.1"/>
    <property type="molecule type" value="Genomic_DNA"/>
</dbReference>
<accession>A0ABV4AR95</accession>
<feature type="signal peptide" evidence="1">
    <location>
        <begin position="1"/>
        <end position="19"/>
    </location>
</feature>
<evidence type="ECO:0000313" key="2">
    <source>
        <dbReference type="EMBL" id="MEY2182666.1"/>
    </source>
</evidence>
<gene>
    <name evidence="2" type="ORF">AB7878_09565</name>
</gene>
<comment type="caution">
    <text evidence="2">The sequence shown here is derived from an EMBL/GenBank/DDBJ whole genome shotgun (WGS) entry which is preliminary data.</text>
</comment>
<evidence type="ECO:0000256" key="1">
    <source>
        <dbReference type="SAM" id="SignalP"/>
    </source>
</evidence>
<proteinExistence type="predicted"/>
<reference evidence="2 3" key="1">
    <citation type="submission" date="2024-07" db="EMBL/GenBank/DDBJ databases">
        <title>Molecular mechanisms and environmental adaptations of flagellar loss and biofilm growth of Rhodanobacter under environmental stress.</title>
        <authorList>
            <person name="Chen M."/>
        </authorList>
    </citation>
    <scope>NUCLEOTIDE SEQUENCE [LARGE SCALE GENOMIC DNA]</scope>
    <source>
        <strain evidence="2 3">RS22</strain>
    </source>
</reference>
<evidence type="ECO:0008006" key="4">
    <source>
        <dbReference type="Google" id="ProtNLM"/>
    </source>
</evidence>
<name>A0ABV4AR95_9GAMM</name>
<organism evidence="2 3">
    <name type="scientific">Rhodanobacter humi</name>
    <dbReference type="NCBI Taxonomy" id="1888173"/>
    <lineage>
        <taxon>Bacteria</taxon>
        <taxon>Pseudomonadati</taxon>
        <taxon>Pseudomonadota</taxon>
        <taxon>Gammaproteobacteria</taxon>
        <taxon>Lysobacterales</taxon>
        <taxon>Rhodanobacteraceae</taxon>
        <taxon>Rhodanobacter</taxon>
    </lineage>
</organism>
<keyword evidence="3" id="KW-1185">Reference proteome</keyword>
<dbReference type="Proteomes" id="UP001562159">
    <property type="component" value="Unassembled WGS sequence"/>
</dbReference>
<feature type="chain" id="PRO_5046554619" description="Lipoprotein" evidence="1">
    <location>
        <begin position="20"/>
        <end position="126"/>
    </location>
</feature>
<protein>
    <recommendedName>
        <fullName evidence="4">Lipoprotein</fullName>
    </recommendedName>
</protein>